<evidence type="ECO:0000313" key="3">
    <source>
        <dbReference type="EMBL" id="RDB29297.1"/>
    </source>
</evidence>
<dbReference type="InParanoid" id="A0A369K8W9"/>
<keyword evidence="4" id="KW-1185">Reference proteome</keyword>
<accession>A0A369K8W9</accession>
<feature type="region of interest" description="Disordered" evidence="1">
    <location>
        <begin position="425"/>
        <end position="473"/>
    </location>
</feature>
<protein>
    <recommendedName>
        <fullName evidence="2">F-box domain-containing protein</fullName>
    </recommendedName>
</protein>
<dbReference type="Pfam" id="PF12937">
    <property type="entry name" value="F-box-like"/>
    <property type="match status" value="1"/>
</dbReference>
<sequence>MNSTPLILSIPPEVILHIFSYLDLPDLAALVQAIPTLSDLASDPILHRNRVRIVAPSRIQHSLFGAGPHGHAFRPTVGDLVHRGVIRGFGIERRWRMGAYFYSLNSIIQYENGLRLARRHASDVISVQLKRRFSRDTFLNSISHVLPDIESSSLTISRRLLPAIHRLKWSLQRDKLSRMVKVGFCGIMGPDGVLSFGAWRESKGHGVVEEGERVRLAICPDIRKTVGFYESLGRIPSNKPSSSFEDAVIYCCSRGTKAKAIDTGVLSITDSDDSQEEKMAINPRPNSLRKSARLQKIRAPTPSGIRTSMSPEAGRQTARAHAGRRRSAQKSESSDADSSSESGREEMLQSAIKINRTNYNESIMRSNSSCFAELDISNVNRVVILAIYVSEQQPNVWEKANEFLRTCGKGGSERYISKYRLQPIDKQKRAASPPLTENRLAKRIGGLSAGESERKGRSSSSSLPRPRAGASHQRVVRFESDHPNHGHSSHLRAGYQKTVPRNSTGLSRLKVTTSPELGVDWKRMGQKRSMSPEFTITIGSSSPEPSAYAGHIVGKWKDDPEGNDERPLNVAQFLRSLELGHKIPVFHQLHLRSDRDLRALADNIEDAMRREELWKLLESKGLSIIDWWAIVKGLSAL</sequence>
<dbReference type="SUPFAM" id="SSF81383">
    <property type="entry name" value="F-box domain"/>
    <property type="match status" value="1"/>
</dbReference>
<evidence type="ECO:0000313" key="4">
    <source>
        <dbReference type="Proteomes" id="UP000076154"/>
    </source>
</evidence>
<organism evidence="3 4">
    <name type="scientific">Hypsizygus marmoreus</name>
    <name type="common">White beech mushroom</name>
    <name type="synonym">Agaricus marmoreus</name>
    <dbReference type="NCBI Taxonomy" id="39966"/>
    <lineage>
        <taxon>Eukaryota</taxon>
        <taxon>Fungi</taxon>
        <taxon>Dikarya</taxon>
        <taxon>Basidiomycota</taxon>
        <taxon>Agaricomycotina</taxon>
        <taxon>Agaricomycetes</taxon>
        <taxon>Agaricomycetidae</taxon>
        <taxon>Agaricales</taxon>
        <taxon>Tricholomatineae</taxon>
        <taxon>Lyophyllaceae</taxon>
        <taxon>Hypsizygus</taxon>
    </lineage>
</organism>
<dbReference type="AlphaFoldDB" id="A0A369K8W9"/>
<dbReference type="OrthoDB" id="3219396at2759"/>
<evidence type="ECO:0000256" key="1">
    <source>
        <dbReference type="SAM" id="MobiDB-lite"/>
    </source>
</evidence>
<gene>
    <name evidence="3" type="ORF">Hypma_015836</name>
</gene>
<dbReference type="InterPro" id="IPR036047">
    <property type="entry name" value="F-box-like_dom_sf"/>
</dbReference>
<evidence type="ECO:0000259" key="2">
    <source>
        <dbReference type="PROSITE" id="PS50181"/>
    </source>
</evidence>
<dbReference type="PROSITE" id="PS50181">
    <property type="entry name" value="FBOX"/>
    <property type="match status" value="1"/>
</dbReference>
<reference evidence="3" key="1">
    <citation type="submission" date="2018-04" db="EMBL/GenBank/DDBJ databases">
        <title>Whole genome sequencing of Hypsizygus marmoreus.</title>
        <authorList>
            <person name="Choi I.-G."/>
            <person name="Min B."/>
            <person name="Kim J.-G."/>
            <person name="Kim S."/>
            <person name="Oh Y.-L."/>
            <person name="Kong W.-S."/>
            <person name="Park H."/>
            <person name="Jeong J."/>
            <person name="Song E.-S."/>
        </authorList>
    </citation>
    <scope>NUCLEOTIDE SEQUENCE [LARGE SCALE GENOMIC DNA]</scope>
    <source>
        <strain evidence="3">51987-8</strain>
    </source>
</reference>
<dbReference type="InterPro" id="IPR001810">
    <property type="entry name" value="F-box_dom"/>
</dbReference>
<dbReference type="EMBL" id="LUEZ02000010">
    <property type="protein sequence ID" value="RDB29297.1"/>
    <property type="molecule type" value="Genomic_DNA"/>
</dbReference>
<feature type="region of interest" description="Disordered" evidence="1">
    <location>
        <begin position="270"/>
        <end position="348"/>
    </location>
</feature>
<dbReference type="STRING" id="39966.A0A369K8W9"/>
<proteinExistence type="predicted"/>
<feature type="compositionally biased region" description="Low complexity" evidence="1">
    <location>
        <begin position="458"/>
        <end position="471"/>
    </location>
</feature>
<name>A0A369K8W9_HYPMA</name>
<dbReference type="Proteomes" id="UP000076154">
    <property type="component" value="Unassembled WGS sequence"/>
</dbReference>
<feature type="domain" description="F-box" evidence="2">
    <location>
        <begin position="4"/>
        <end position="50"/>
    </location>
</feature>
<comment type="caution">
    <text evidence="3">The sequence shown here is derived from an EMBL/GenBank/DDBJ whole genome shotgun (WGS) entry which is preliminary data.</text>
</comment>